<gene>
    <name evidence="1" type="ORF">TorRG33x02_269990</name>
</gene>
<organism evidence="1 2">
    <name type="scientific">Trema orientale</name>
    <name type="common">Charcoal tree</name>
    <name type="synonym">Celtis orientalis</name>
    <dbReference type="NCBI Taxonomy" id="63057"/>
    <lineage>
        <taxon>Eukaryota</taxon>
        <taxon>Viridiplantae</taxon>
        <taxon>Streptophyta</taxon>
        <taxon>Embryophyta</taxon>
        <taxon>Tracheophyta</taxon>
        <taxon>Spermatophyta</taxon>
        <taxon>Magnoliopsida</taxon>
        <taxon>eudicotyledons</taxon>
        <taxon>Gunneridae</taxon>
        <taxon>Pentapetalae</taxon>
        <taxon>rosids</taxon>
        <taxon>fabids</taxon>
        <taxon>Rosales</taxon>
        <taxon>Cannabaceae</taxon>
        <taxon>Trema</taxon>
    </lineage>
</organism>
<dbReference type="Proteomes" id="UP000237000">
    <property type="component" value="Unassembled WGS sequence"/>
</dbReference>
<comment type="caution">
    <text evidence="1">The sequence shown here is derived from an EMBL/GenBank/DDBJ whole genome shotgun (WGS) entry which is preliminary data.</text>
</comment>
<name>A0A2P5CX52_TREOI</name>
<accession>A0A2P5CX52</accession>
<dbReference type="EMBL" id="JXTC01000318">
    <property type="protein sequence ID" value="PON65628.1"/>
    <property type="molecule type" value="Genomic_DNA"/>
</dbReference>
<sequence>MHNYKDLFFFFFFGKEESNWPSIQNLSSQIGHRYKICFLCQMLTPILDLYSFPHRASHPTMDYSQSSLAVSPQRVSLEDLRESYKPHSLHFPIHMEVEEAEHPSAHRTLGY</sequence>
<dbReference type="AlphaFoldDB" id="A0A2P5CX52"/>
<dbReference type="OrthoDB" id="10363353at2759"/>
<evidence type="ECO:0000313" key="2">
    <source>
        <dbReference type="Proteomes" id="UP000237000"/>
    </source>
</evidence>
<dbReference type="InParanoid" id="A0A2P5CX52"/>
<reference evidence="2" key="1">
    <citation type="submission" date="2016-06" db="EMBL/GenBank/DDBJ databases">
        <title>Parallel loss of symbiosis genes in relatives of nitrogen-fixing non-legume Parasponia.</title>
        <authorList>
            <person name="Van Velzen R."/>
            <person name="Holmer R."/>
            <person name="Bu F."/>
            <person name="Rutten L."/>
            <person name="Van Zeijl A."/>
            <person name="Liu W."/>
            <person name="Santuari L."/>
            <person name="Cao Q."/>
            <person name="Sharma T."/>
            <person name="Shen D."/>
            <person name="Roswanjaya Y."/>
            <person name="Wardhani T."/>
            <person name="Kalhor M.S."/>
            <person name="Jansen J."/>
            <person name="Van den Hoogen J."/>
            <person name="Gungor B."/>
            <person name="Hartog M."/>
            <person name="Hontelez J."/>
            <person name="Verver J."/>
            <person name="Yang W.-C."/>
            <person name="Schijlen E."/>
            <person name="Repin R."/>
            <person name="Schilthuizen M."/>
            <person name="Schranz E."/>
            <person name="Heidstra R."/>
            <person name="Miyata K."/>
            <person name="Fedorova E."/>
            <person name="Kohlen W."/>
            <person name="Bisseling T."/>
            <person name="Smit S."/>
            <person name="Geurts R."/>
        </authorList>
    </citation>
    <scope>NUCLEOTIDE SEQUENCE [LARGE SCALE GENOMIC DNA]</scope>
    <source>
        <strain evidence="2">cv. RG33-2</strain>
    </source>
</reference>
<evidence type="ECO:0000313" key="1">
    <source>
        <dbReference type="EMBL" id="PON65628.1"/>
    </source>
</evidence>
<proteinExistence type="predicted"/>
<keyword evidence="2" id="KW-1185">Reference proteome</keyword>
<protein>
    <submittedName>
        <fullName evidence="1">Uncharacterized protein</fullName>
    </submittedName>
</protein>